<dbReference type="EMBL" id="BMOE01000001">
    <property type="protein sequence ID" value="GGJ64367.1"/>
    <property type="molecule type" value="Genomic_DNA"/>
</dbReference>
<gene>
    <name evidence="2" type="ORF">GCM10008939_05370</name>
</gene>
<evidence type="ECO:0000313" key="3">
    <source>
        <dbReference type="Proteomes" id="UP000635726"/>
    </source>
</evidence>
<dbReference type="RefSeq" id="WP_229670700.1">
    <property type="nucleotide sequence ID" value="NZ_BMOE01000001.1"/>
</dbReference>
<dbReference type="InterPro" id="IPR025438">
    <property type="entry name" value="DUF4180"/>
</dbReference>
<accession>A0A917P6Z6</accession>
<comment type="caution">
    <text evidence="2">The sequence shown here is derived from an EMBL/GenBank/DDBJ whole genome shotgun (WGS) entry which is preliminary data.</text>
</comment>
<evidence type="ECO:0000313" key="2">
    <source>
        <dbReference type="EMBL" id="GGJ64367.1"/>
    </source>
</evidence>
<reference evidence="2" key="2">
    <citation type="submission" date="2020-09" db="EMBL/GenBank/DDBJ databases">
        <authorList>
            <person name="Sun Q."/>
            <person name="Ohkuma M."/>
        </authorList>
    </citation>
    <scope>NUCLEOTIDE SEQUENCE</scope>
    <source>
        <strain evidence="2">JCM 14371</strain>
    </source>
</reference>
<dbReference type="AlphaFoldDB" id="A0A917P6Z6"/>
<keyword evidence="3" id="KW-1185">Reference proteome</keyword>
<organism evidence="2 3">
    <name type="scientific">Deinococcus aquiradiocola</name>
    <dbReference type="NCBI Taxonomy" id="393059"/>
    <lineage>
        <taxon>Bacteria</taxon>
        <taxon>Thermotogati</taxon>
        <taxon>Deinococcota</taxon>
        <taxon>Deinococci</taxon>
        <taxon>Deinococcales</taxon>
        <taxon>Deinococcaceae</taxon>
        <taxon>Deinococcus</taxon>
    </lineage>
</organism>
<protein>
    <recommendedName>
        <fullName evidence="1">DUF4180 domain-containing protein</fullName>
    </recommendedName>
</protein>
<dbReference type="Pfam" id="PF13788">
    <property type="entry name" value="DUF4180"/>
    <property type="match status" value="1"/>
</dbReference>
<reference evidence="2" key="1">
    <citation type="journal article" date="2014" name="Int. J. Syst. Evol. Microbiol.">
        <title>Complete genome sequence of Corynebacterium casei LMG S-19264T (=DSM 44701T), isolated from a smear-ripened cheese.</title>
        <authorList>
            <consortium name="US DOE Joint Genome Institute (JGI-PGF)"/>
            <person name="Walter F."/>
            <person name="Albersmeier A."/>
            <person name="Kalinowski J."/>
            <person name="Ruckert C."/>
        </authorList>
    </citation>
    <scope>NUCLEOTIDE SEQUENCE</scope>
    <source>
        <strain evidence="2">JCM 14371</strain>
    </source>
</reference>
<feature type="domain" description="DUF4180" evidence="1">
    <location>
        <begin position="21"/>
        <end position="111"/>
    </location>
</feature>
<dbReference type="Proteomes" id="UP000635726">
    <property type="component" value="Unassembled WGS sequence"/>
</dbReference>
<name>A0A917P6Z6_9DEIO</name>
<sequence>MAHPETFTINTLGFLGVRAESVLDLPGLIGAVYGLDGLIVHATDVGPDFYRLESGLAGELFQRLVHLRLPTACVLPDWNAHGERFAQLASEHARHPQVRFVHTDEDALLWLAGQLGPDS</sequence>
<evidence type="ECO:0000259" key="1">
    <source>
        <dbReference type="Pfam" id="PF13788"/>
    </source>
</evidence>
<proteinExistence type="predicted"/>